<feature type="domain" description="Peptidase A1" evidence="6">
    <location>
        <begin position="70"/>
        <end position="437"/>
    </location>
</feature>
<dbReference type="Pfam" id="PF00026">
    <property type="entry name" value="Asp"/>
    <property type="match status" value="1"/>
</dbReference>
<dbReference type="GeneID" id="87821369"/>
<dbReference type="Proteomes" id="UP001302676">
    <property type="component" value="Unassembled WGS sequence"/>
</dbReference>
<protein>
    <submittedName>
        <fullName evidence="7">Aspartic peptidase domain-containing protein</fullName>
    </submittedName>
</protein>
<reference evidence="7" key="1">
    <citation type="journal article" date="2023" name="Mol. Phylogenet. Evol.">
        <title>Genome-scale phylogeny and comparative genomics of the fungal order Sordariales.</title>
        <authorList>
            <person name="Hensen N."/>
            <person name="Bonometti L."/>
            <person name="Westerberg I."/>
            <person name="Brannstrom I.O."/>
            <person name="Guillou S."/>
            <person name="Cros-Aarteil S."/>
            <person name="Calhoun S."/>
            <person name="Haridas S."/>
            <person name="Kuo A."/>
            <person name="Mondo S."/>
            <person name="Pangilinan J."/>
            <person name="Riley R."/>
            <person name="LaButti K."/>
            <person name="Andreopoulos B."/>
            <person name="Lipzen A."/>
            <person name="Chen C."/>
            <person name="Yan M."/>
            <person name="Daum C."/>
            <person name="Ng V."/>
            <person name="Clum A."/>
            <person name="Steindorff A."/>
            <person name="Ohm R.A."/>
            <person name="Martin F."/>
            <person name="Silar P."/>
            <person name="Natvig D.O."/>
            <person name="Lalanne C."/>
            <person name="Gautier V."/>
            <person name="Ament-Velasquez S.L."/>
            <person name="Kruys A."/>
            <person name="Hutchinson M.I."/>
            <person name="Powell A.J."/>
            <person name="Barry K."/>
            <person name="Miller A.N."/>
            <person name="Grigoriev I.V."/>
            <person name="Debuchy R."/>
            <person name="Gladieux P."/>
            <person name="Hiltunen Thoren M."/>
            <person name="Johannesson H."/>
        </authorList>
    </citation>
    <scope>NUCLEOTIDE SEQUENCE</scope>
    <source>
        <strain evidence="7">CBS 141.50</strain>
    </source>
</reference>
<comment type="similarity">
    <text evidence="1 3">Belongs to the peptidase A1 family.</text>
</comment>
<dbReference type="PANTHER" id="PTHR47966:SF51">
    <property type="entry name" value="BETA-SITE APP-CLEAVING ENZYME, ISOFORM A-RELATED"/>
    <property type="match status" value="1"/>
</dbReference>
<sequence>MMMSKLLCLAWFGGLVRSAAVPEPDGYLEPIPEHLSPIQFGNGALARGVKARPANIDLDVWRNGTADLQWYGEITAGTPPQKFKLIFDTGASIMLVGQKNCTTCGDHALFDPSNSSTFSPQPNRTLLITFGQGAGTVSSPEVQGANCTVVTDTIRMAGLAPGGDNPTSEFAIYSTYSPGLRDQPLDGLFGLSSTPTSFWNETEGEFTPIYWGLVKTGQIPGPEFSFSFTPSKKPSGVLTLGGTDRTLYLPNTLRKIPLNWELSSSRWRWVVDVLGARVSTTNPPTTSPPDDASAPGWSPPLNGSLDAVTLVDTGGASITTPDRETTAAIYALMSPTIQPLDNFGSWGAPCDLLERVARDVLFTAGNATHKVDAVVRREYVNVGEYPGKPGVCQGVFTDPGRVAREPVRGRPAWIFGTPWLRSYYTVWNGVEGTSGLLRRWAWIGIKGRTYH</sequence>
<proteinExistence type="inferred from homology"/>
<dbReference type="Gene3D" id="2.40.70.10">
    <property type="entry name" value="Acid Proteases"/>
    <property type="match status" value="2"/>
</dbReference>
<dbReference type="RefSeq" id="XP_062633827.1">
    <property type="nucleotide sequence ID" value="XM_062784756.1"/>
</dbReference>
<evidence type="ECO:0000256" key="1">
    <source>
        <dbReference type="ARBA" id="ARBA00007447"/>
    </source>
</evidence>
<evidence type="ECO:0000256" key="3">
    <source>
        <dbReference type="RuleBase" id="RU000454"/>
    </source>
</evidence>
<dbReference type="CDD" id="cd05471">
    <property type="entry name" value="pepsin_like"/>
    <property type="match status" value="1"/>
</dbReference>
<dbReference type="InterPro" id="IPR034164">
    <property type="entry name" value="Pepsin-like_dom"/>
</dbReference>
<dbReference type="SUPFAM" id="SSF50630">
    <property type="entry name" value="Acid proteases"/>
    <property type="match status" value="1"/>
</dbReference>
<dbReference type="PRINTS" id="PR00792">
    <property type="entry name" value="PEPSIN"/>
</dbReference>
<gene>
    <name evidence="7" type="ORF">C8A04DRAFT_39910</name>
</gene>
<comment type="caution">
    <text evidence="7">The sequence shown here is derived from an EMBL/GenBank/DDBJ whole genome shotgun (WGS) entry which is preliminary data.</text>
</comment>
<dbReference type="GO" id="GO:0000324">
    <property type="term" value="C:fungal-type vacuole"/>
    <property type="evidence" value="ECO:0007669"/>
    <property type="project" value="TreeGrafter"/>
</dbReference>
<feature type="signal peptide" evidence="5">
    <location>
        <begin position="1"/>
        <end position="18"/>
    </location>
</feature>
<dbReference type="GO" id="GO:0004190">
    <property type="term" value="F:aspartic-type endopeptidase activity"/>
    <property type="evidence" value="ECO:0007669"/>
    <property type="project" value="UniProtKB-KW"/>
</dbReference>
<evidence type="ECO:0000259" key="6">
    <source>
        <dbReference type="PROSITE" id="PS51767"/>
    </source>
</evidence>
<keyword evidence="2 3" id="KW-0064">Aspartyl protease</keyword>
<dbReference type="AlphaFoldDB" id="A0AAN6UX78"/>
<feature type="region of interest" description="Disordered" evidence="4">
    <location>
        <begin position="279"/>
        <end position="298"/>
    </location>
</feature>
<evidence type="ECO:0000313" key="7">
    <source>
        <dbReference type="EMBL" id="KAK4140456.1"/>
    </source>
</evidence>
<organism evidence="7 8">
    <name type="scientific">Dichotomopilus funicola</name>
    <dbReference type="NCBI Taxonomy" id="1934379"/>
    <lineage>
        <taxon>Eukaryota</taxon>
        <taxon>Fungi</taxon>
        <taxon>Dikarya</taxon>
        <taxon>Ascomycota</taxon>
        <taxon>Pezizomycotina</taxon>
        <taxon>Sordariomycetes</taxon>
        <taxon>Sordariomycetidae</taxon>
        <taxon>Sordariales</taxon>
        <taxon>Chaetomiaceae</taxon>
        <taxon>Dichotomopilus</taxon>
    </lineage>
</organism>
<dbReference type="InterPro" id="IPR021109">
    <property type="entry name" value="Peptidase_aspartic_dom_sf"/>
</dbReference>
<dbReference type="PROSITE" id="PS00141">
    <property type="entry name" value="ASP_PROTEASE"/>
    <property type="match status" value="1"/>
</dbReference>
<dbReference type="EMBL" id="MU853631">
    <property type="protein sequence ID" value="KAK4140456.1"/>
    <property type="molecule type" value="Genomic_DNA"/>
</dbReference>
<keyword evidence="3" id="KW-0645">Protease</keyword>
<name>A0AAN6UX78_9PEZI</name>
<dbReference type="InterPro" id="IPR001969">
    <property type="entry name" value="Aspartic_peptidase_AS"/>
</dbReference>
<keyword evidence="8" id="KW-1185">Reference proteome</keyword>
<dbReference type="PROSITE" id="PS51767">
    <property type="entry name" value="PEPTIDASE_A1"/>
    <property type="match status" value="1"/>
</dbReference>
<evidence type="ECO:0000256" key="5">
    <source>
        <dbReference type="SAM" id="SignalP"/>
    </source>
</evidence>
<evidence type="ECO:0000313" key="8">
    <source>
        <dbReference type="Proteomes" id="UP001302676"/>
    </source>
</evidence>
<dbReference type="InterPro" id="IPR033121">
    <property type="entry name" value="PEPTIDASE_A1"/>
</dbReference>
<accession>A0AAN6UX78</accession>
<feature type="chain" id="PRO_5043024500" evidence="5">
    <location>
        <begin position="19"/>
        <end position="451"/>
    </location>
</feature>
<evidence type="ECO:0000256" key="4">
    <source>
        <dbReference type="SAM" id="MobiDB-lite"/>
    </source>
</evidence>
<dbReference type="InterPro" id="IPR001461">
    <property type="entry name" value="Aspartic_peptidase_A1"/>
</dbReference>
<keyword evidence="3" id="KW-0378">Hydrolase</keyword>
<dbReference type="PANTHER" id="PTHR47966">
    <property type="entry name" value="BETA-SITE APP-CLEAVING ENZYME, ISOFORM A-RELATED"/>
    <property type="match status" value="1"/>
</dbReference>
<keyword evidence="5" id="KW-0732">Signal</keyword>
<evidence type="ECO:0000256" key="2">
    <source>
        <dbReference type="ARBA" id="ARBA00022750"/>
    </source>
</evidence>
<dbReference type="GO" id="GO:0006508">
    <property type="term" value="P:proteolysis"/>
    <property type="evidence" value="ECO:0007669"/>
    <property type="project" value="UniProtKB-KW"/>
</dbReference>
<reference evidence="7" key="2">
    <citation type="submission" date="2023-05" db="EMBL/GenBank/DDBJ databases">
        <authorList>
            <consortium name="Lawrence Berkeley National Laboratory"/>
            <person name="Steindorff A."/>
            <person name="Hensen N."/>
            <person name="Bonometti L."/>
            <person name="Westerberg I."/>
            <person name="Brannstrom I.O."/>
            <person name="Guillou S."/>
            <person name="Cros-Aarteil S."/>
            <person name="Calhoun S."/>
            <person name="Haridas S."/>
            <person name="Kuo A."/>
            <person name="Mondo S."/>
            <person name="Pangilinan J."/>
            <person name="Riley R."/>
            <person name="Labutti K."/>
            <person name="Andreopoulos B."/>
            <person name="Lipzen A."/>
            <person name="Chen C."/>
            <person name="Yanf M."/>
            <person name="Daum C."/>
            <person name="Ng V."/>
            <person name="Clum A."/>
            <person name="Ohm R."/>
            <person name="Martin F."/>
            <person name="Silar P."/>
            <person name="Natvig D."/>
            <person name="Lalanne C."/>
            <person name="Gautier V."/>
            <person name="Ament-Velasquez S.L."/>
            <person name="Kruys A."/>
            <person name="Hutchinson M.I."/>
            <person name="Powell A.J."/>
            <person name="Barry K."/>
            <person name="Miller A.N."/>
            <person name="Grigoriev I.V."/>
            <person name="Debuchy R."/>
            <person name="Gladieux P."/>
            <person name="Thoren M.H."/>
            <person name="Johannesson H."/>
        </authorList>
    </citation>
    <scope>NUCLEOTIDE SEQUENCE</scope>
    <source>
        <strain evidence="7">CBS 141.50</strain>
    </source>
</reference>